<keyword evidence="4" id="KW-1185">Reference proteome</keyword>
<dbReference type="Gene3D" id="3.90.550.10">
    <property type="entry name" value="Spore Coat Polysaccharide Biosynthesis Protein SpsA, Chain A"/>
    <property type="match status" value="1"/>
</dbReference>
<name>A0A370R2P4_9GAMM</name>
<dbReference type="OrthoDB" id="9802649at2"/>
<sequence>MKISLIMCTLGRLEEVELFIRSLCEQSYVNYELIVVDQNSHSKIEEICNRYTDKLSSLKYHRVQFKGLSKSRNFGLKEVTGDIVAFPDDDCIYPADALEKVVTYFKSNNTVGIISGQSISELSFSDQHVCENIKSINMLNMFGNLISYTIFLKKERVDSTECYFDEELGVGSKFGSTEETDFIFRQISSKNTNVICMVVSDLLIFHPDKDSQISLDRTCYYNTGVGAFVKKHASISLIYLAFFMRLMLVAPLAKIAIAAITCNKRKLGLAYGVFSSRWQGFFNYGK</sequence>
<dbReference type="PANTHER" id="PTHR22916">
    <property type="entry name" value="GLYCOSYLTRANSFERASE"/>
    <property type="match status" value="1"/>
</dbReference>
<evidence type="ECO:0000313" key="3">
    <source>
        <dbReference type="EMBL" id="RDK96693.1"/>
    </source>
</evidence>
<proteinExistence type="predicted"/>
<comment type="caution">
    <text evidence="3">The sequence shown here is derived from an EMBL/GenBank/DDBJ whole genome shotgun (WGS) entry which is preliminary data.</text>
</comment>
<dbReference type="SUPFAM" id="SSF53448">
    <property type="entry name" value="Nucleotide-diphospho-sugar transferases"/>
    <property type="match status" value="1"/>
</dbReference>
<dbReference type="InterPro" id="IPR001173">
    <property type="entry name" value="Glyco_trans_2-like"/>
</dbReference>
<feature type="domain" description="Glycosyltransferase 2-like" evidence="2">
    <location>
        <begin position="4"/>
        <end position="117"/>
    </location>
</feature>
<dbReference type="InterPro" id="IPR029044">
    <property type="entry name" value="Nucleotide-diphossugar_trans"/>
</dbReference>
<dbReference type="PANTHER" id="PTHR22916:SF64">
    <property type="entry name" value="TRANSFERASE, PUTATIVE-RELATED"/>
    <property type="match status" value="1"/>
</dbReference>
<keyword evidence="1" id="KW-0472">Membrane</keyword>
<keyword evidence="1" id="KW-1133">Transmembrane helix</keyword>
<reference evidence="3 4" key="1">
    <citation type="submission" date="2018-07" db="EMBL/GenBank/DDBJ databases">
        <title>Genomic Encyclopedia of Type Strains, Phase IV (KMG-IV): sequencing the most valuable type-strain genomes for metagenomic binning, comparative biology and taxonomic classification.</title>
        <authorList>
            <person name="Goeker M."/>
        </authorList>
    </citation>
    <scope>NUCLEOTIDE SEQUENCE [LARGE SCALE GENOMIC DNA]</scope>
    <source>
        <strain evidence="3 4">DSM 103736</strain>
    </source>
</reference>
<dbReference type="RefSeq" id="WP_115456491.1">
    <property type="nucleotide sequence ID" value="NZ_QRAP01000001.1"/>
</dbReference>
<dbReference type="Pfam" id="PF00535">
    <property type="entry name" value="Glycos_transf_2"/>
    <property type="match status" value="1"/>
</dbReference>
<gene>
    <name evidence="3" type="ORF">C8D90_101124</name>
</gene>
<organism evidence="3 4">
    <name type="scientific">Enterobacillus tribolii</name>
    <dbReference type="NCBI Taxonomy" id="1487935"/>
    <lineage>
        <taxon>Bacteria</taxon>
        <taxon>Pseudomonadati</taxon>
        <taxon>Pseudomonadota</taxon>
        <taxon>Gammaproteobacteria</taxon>
        <taxon>Enterobacterales</taxon>
        <taxon>Hafniaceae</taxon>
        <taxon>Enterobacillus</taxon>
    </lineage>
</organism>
<dbReference type="EMBL" id="QRAP01000001">
    <property type="protein sequence ID" value="RDK96693.1"/>
    <property type="molecule type" value="Genomic_DNA"/>
</dbReference>
<dbReference type="CDD" id="cd00761">
    <property type="entry name" value="Glyco_tranf_GTA_type"/>
    <property type="match status" value="1"/>
</dbReference>
<evidence type="ECO:0000259" key="2">
    <source>
        <dbReference type="Pfam" id="PF00535"/>
    </source>
</evidence>
<accession>A0A370R2P4</accession>
<evidence type="ECO:0000256" key="1">
    <source>
        <dbReference type="SAM" id="Phobius"/>
    </source>
</evidence>
<dbReference type="GO" id="GO:0016758">
    <property type="term" value="F:hexosyltransferase activity"/>
    <property type="evidence" value="ECO:0007669"/>
    <property type="project" value="UniProtKB-ARBA"/>
</dbReference>
<evidence type="ECO:0000313" key="4">
    <source>
        <dbReference type="Proteomes" id="UP000254848"/>
    </source>
</evidence>
<protein>
    <submittedName>
        <fullName evidence="3">Glycosyl transferase family 2</fullName>
    </submittedName>
</protein>
<keyword evidence="1" id="KW-0812">Transmembrane</keyword>
<keyword evidence="3" id="KW-0808">Transferase</keyword>
<dbReference type="AlphaFoldDB" id="A0A370R2P4"/>
<feature type="transmembrane region" description="Helical" evidence="1">
    <location>
        <begin position="237"/>
        <end position="257"/>
    </location>
</feature>
<dbReference type="Proteomes" id="UP000254848">
    <property type="component" value="Unassembled WGS sequence"/>
</dbReference>